<dbReference type="Gene3D" id="2.120.10.80">
    <property type="entry name" value="Kelch-type beta propeller"/>
    <property type="match status" value="1"/>
</dbReference>
<name>Q23RX9_TETTS</name>
<keyword evidence="1" id="KW-0880">Kelch repeat</keyword>
<dbReference type="PANTHER" id="PTHR46260:SF3">
    <property type="entry name" value="RING-TYPE DOMAIN-CONTAINING PROTEIN"/>
    <property type="match status" value="1"/>
</dbReference>
<evidence type="ECO:0000256" key="3">
    <source>
        <dbReference type="SAM" id="MobiDB-lite"/>
    </source>
</evidence>
<keyword evidence="2" id="KW-0677">Repeat</keyword>
<dbReference type="EMBL" id="GG662641">
    <property type="protein sequence ID" value="EAR99260.1"/>
    <property type="molecule type" value="Genomic_DNA"/>
</dbReference>
<dbReference type="AlphaFoldDB" id="Q23RX9"/>
<dbReference type="SUPFAM" id="SSF117281">
    <property type="entry name" value="Kelch motif"/>
    <property type="match status" value="1"/>
</dbReference>
<feature type="region of interest" description="Disordered" evidence="3">
    <location>
        <begin position="242"/>
        <end position="261"/>
    </location>
</feature>
<sequence>MYSNRVQQVSPPKLQNTQGSEQSFYMNNRVFFCQKHNEQITNFSVQELKPLCPECVSEIFANGIDDHSVDSLKNVKINCSKKIKTGVYELNRQLESSEIKYLLNPQGIIDEGVQEIQKCKKQIMRIVDFHFEQLFIQFKSQVQDNVLKASDLTYIFENIKQSIVELDQLSNNLEQGNTIQAIVKVCQLDLKSLIDKFKSDIHKIVDSRDLDPIKIIQNNNAVNDIKRILPQVAVINKIHSHYHNHSPPRQQSPPGAKSSQNRFFNTQTQFTQPPIQQFDNGFVPANPNFVNSNFTSAENLLKQQQLLSQQIQQQQPYQQQEKRPLSNTQVQNQAKQDARPPSMNNFASNPNRPPYALVNPNLPSLQIRNKDYFNQNTRNKLLVSIQNQVLQGVDLNLSSTGNLAGSFEIPLQEEVTDQNAVLVAQNGDIYVIGGVYRKKNQISNEVKRIVVSPDRKSCQIETVAYLYEPRYAHSAIQLQDRIYVIGGFSSKRLAKNEVETIYIKDNQFGVDISQECLHHSAYPSLSVLQDQYIVKVGGINEQNQLVATIERYDSIRGEWENIDPIFENNIESFSIFFGSESIAINNNEIMIFGGSDEQNQYSKLSYILSFKNREIQITDIMKYPFPLNVDLINVQPIIQDNLVYLKNPISKKTVLCFNGQSWQEVA</sequence>
<feature type="compositionally biased region" description="Polar residues" evidence="3">
    <location>
        <begin position="247"/>
        <end position="259"/>
    </location>
</feature>
<dbReference type="KEGG" id="tet:TTHERM_00627200"/>
<reference evidence="5" key="1">
    <citation type="journal article" date="2006" name="PLoS Biol.">
        <title>Macronuclear genome sequence of the ciliate Tetrahymena thermophila, a model eukaryote.</title>
        <authorList>
            <person name="Eisen J.A."/>
            <person name="Coyne R.S."/>
            <person name="Wu M."/>
            <person name="Wu D."/>
            <person name="Thiagarajan M."/>
            <person name="Wortman J.R."/>
            <person name="Badger J.H."/>
            <person name="Ren Q."/>
            <person name="Amedeo P."/>
            <person name="Jones K.M."/>
            <person name="Tallon L.J."/>
            <person name="Delcher A.L."/>
            <person name="Salzberg S.L."/>
            <person name="Silva J.C."/>
            <person name="Haas B.J."/>
            <person name="Majoros W.H."/>
            <person name="Farzad M."/>
            <person name="Carlton J.M."/>
            <person name="Smith R.K. Jr."/>
            <person name="Garg J."/>
            <person name="Pearlman R.E."/>
            <person name="Karrer K.M."/>
            <person name="Sun L."/>
            <person name="Manning G."/>
            <person name="Elde N.C."/>
            <person name="Turkewitz A.P."/>
            <person name="Asai D.J."/>
            <person name="Wilkes D.E."/>
            <person name="Wang Y."/>
            <person name="Cai H."/>
            <person name="Collins K."/>
            <person name="Stewart B.A."/>
            <person name="Lee S.R."/>
            <person name="Wilamowska K."/>
            <person name="Weinberg Z."/>
            <person name="Ruzzo W.L."/>
            <person name="Wloga D."/>
            <person name="Gaertig J."/>
            <person name="Frankel J."/>
            <person name="Tsao C.-C."/>
            <person name="Gorovsky M.A."/>
            <person name="Keeling P.J."/>
            <person name="Waller R.F."/>
            <person name="Patron N.J."/>
            <person name="Cherry J.M."/>
            <person name="Stover N.A."/>
            <person name="Krieger C.J."/>
            <person name="del Toro C."/>
            <person name="Ryder H.F."/>
            <person name="Williamson S.C."/>
            <person name="Barbeau R.A."/>
            <person name="Hamilton E.P."/>
            <person name="Orias E."/>
        </authorList>
    </citation>
    <scope>NUCLEOTIDE SEQUENCE [LARGE SCALE GENOMIC DNA]</scope>
    <source>
        <strain evidence="5">SB210</strain>
    </source>
</reference>
<dbReference type="PANTHER" id="PTHR46260">
    <property type="entry name" value="RING-TYPE DOMAIN-CONTAINING PROTEIN"/>
    <property type="match status" value="1"/>
</dbReference>
<evidence type="ECO:0000313" key="5">
    <source>
        <dbReference type="Proteomes" id="UP000009168"/>
    </source>
</evidence>
<dbReference type="InParanoid" id="Q23RX9"/>
<proteinExistence type="predicted"/>
<gene>
    <name evidence="4" type="ORF">TTHERM_00627200</name>
</gene>
<dbReference type="GeneID" id="7846243"/>
<evidence type="ECO:0000313" key="4">
    <source>
        <dbReference type="EMBL" id="EAR99260.1"/>
    </source>
</evidence>
<dbReference type="InterPro" id="IPR015915">
    <property type="entry name" value="Kelch-typ_b-propeller"/>
</dbReference>
<dbReference type="Proteomes" id="UP000009168">
    <property type="component" value="Unassembled WGS sequence"/>
</dbReference>
<protein>
    <submittedName>
        <fullName evidence="4">Kelch motif protein</fullName>
    </submittedName>
</protein>
<keyword evidence="5" id="KW-1185">Reference proteome</keyword>
<dbReference type="HOGENOM" id="CLU_016193_0_0_1"/>
<dbReference type="OrthoDB" id="283842at2759"/>
<feature type="compositionally biased region" description="Polar residues" evidence="3">
    <location>
        <begin position="325"/>
        <end position="335"/>
    </location>
</feature>
<evidence type="ECO:0000256" key="1">
    <source>
        <dbReference type="ARBA" id="ARBA00022441"/>
    </source>
</evidence>
<dbReference type="eggNOG" id="KOG4441">
    <property type="taxonomic scope" value="Eukaryota"/>
</dbReference>
<accession>Q23RX9</accession>
<dbReference type="RefSeq" id="XP_001019505.1">
    <property type="nucleotide sequence ID" value="XM_001019505.2"/>
</dbReference>
<evidence type="ECO:0000256" key="2">
    <source>
        <dbReference type="ARBA" id="ARBA00022737"/>
    </source>
</evidence>
<organism evidence="4 5">
    <name type="scientific">Tetrahymena thermophila (strain SB210)</name>
    <dbReference type="NCBI Taxonomy" id="312017"/>
    <lineage>
        <taxon>Eukaryota</taxon>
        <taxon>Sar</taxon>
        <taxon>Alveolata</taxon>
        <taxon>Ciliophora</taxon>
        <taxon>Intramacronucleata</taxon>
        <taxon>Oligohymenophorea</taxon>
        <taxon>Hymenostomatida</taxon>
        <taxon>Tetrahymenina</taxon>
        <taxon>Tetrahymenidae</taxon>
        <taxon>Tetrahymena</taxon>
    </lineage>
</organism>
<dbReference type="STRING" id="312017.Q23RX9"/>
<dbReference type="InterPro" id="IPR051746">
    <property type="entry name" value="Kelch_domain_containing_8"/>
</dbReference>
<feature type="region of interest" description="Disordered" evidence="3">
    <location>
        <begin position="312"/>
        <end position="355"/>
    </location>
</feature>